<keyword evidence="2" id="KW-0472">Membrane</keyword>
<dbReference type="Proteomes" id="UP000327013">
    <property type="component" value="Unassembled WGS sequence"/>
</dbReference>
<keyword evidence="6" id="KW-1185">Reference proteome</keyword>
<dbReference type="GO" id="GO:0006886">
    <property type="term" value="P:intracellular protein transport"/>
    <property type="evidence" value="ECO:0007669"/>
    <property type="project" value="InterPro"/>
</dbReference>
<dbReference type="SUPFAM" id="SSF50969">
    <property type="entry name" value="YVTN repeat-like/Quinoprotein amine dehydrogenase"/>
    <property type="match status" value="1"/>
</dbReference>
<dbReference type="FunFam" id="2.130.10.10:FF:000635">
    <property type="entry name" value="Probable vacuolar protein sorting-associated protein 16 homolog"/>
    <property type="match status" value="1"/>
</dbReference>
<feature type="domain" description="Vps16 C-terminal" evidence="3">
    <location>
        <begin position="501"/>
        <end position="823"/>
    </location>
</feature>
<dbReference type="InterPro" id="IPR006926">
    <property type="entry name" value="Vps16_N"/>
</dbReference>
<evidence type="ECO:0000259" key="3">
    <source>
        <dbReference type="Pfam" id="PF04840"/>
    </source>
</evidence>
<evidence type="ECO:0000256" key="2">
    <source>
        <dbReference type="PIRNR" id="PIRNR007949"/>
    </source>
</evidence>
<dbReference type="Gene3D" id="2.130.10.10">
    <property type="entry name" value="YVTN repeat-like/Quinoprotein amine dehydrogenase"/>
    <property type="match status" value="1"/>
</dbReference>
<dbReference type="GO" id="GO:0016197">
    <property type="term" value="P:endosomal transport"/>
    <property type="evidence" value="ECO:0007669"/>
    <property type="project" value="TreeGrafter"/>
</dbReference>
<dbReference type="GO" id="GO:0030897">
    <property type="term" value="C:HOPS complex"/>
    <property type="evidence" value="ECO:0007669"/>
    <property type="project" value="TreeGrafter"/>
</dbReference>
<dbReference type="InterPro" id="IPR011044">
    <property type="entry name" value="Quino_amine_DH_bsu"/>
</dbReference>
<name>A0A5N6KTB7_9ROSI</name>
<evidence type="ECO:0000313" key="6">
    <source>
        <dbReference type="Proteomes" id="UP000327013"/>
    </source>
</evidence>
<evidence type="ECO:0000259" key="4">
    <source>
        <dbReference type="Pfam" id="PF04841"/>
    </source>
</evidence>
<dbReference type="InterPro" id="IPR016534">
    <property type="entry name" value="VPS16"/>
</dbReference>
<dbReference type="Pfam" id="PF04840">
    <property type="entry name" value="Vps16_C"/>
    <property type="match status" value="1"/>
</dbReference>
<reference evidence="5 6" key="1">
    <citation type="submission" date="2019-06" db="EMBL/GenBank/DDBJ databases">
        <title>A chromosomal-level reference genome of Carpinus fangiana (Coryloideae, Betulaceae).</title>
        <authorList>
            <person name="Yang X."/>
            <person name="Wang Z."/>
            <person name="Zhang L."/>
            <person name="Hao G."/>
            <person name="Liu J."/>
            <person name="Yang Y."/>
        </authorList>
    </citation>
    <scope>NUCLEOTIDE SEQUENCE [LARGE SCALE GENOMIC DNA]</scope>
    <source>
        <strain evidence="5">Cfa_2016G</strain>
        <tissue evidence="5">Leaf</tissue>
    </source>
</reference>
<dbReference type="GO" id="GO:0005765">
    <property type="term" value="C:lysosomal membrane"/>
    <property type="evidence" value="ECO:0007669"/>
    <property type="project" value="TreeGrafter"/>
</dbReference>
<dbReference type="GO" id="GO:0003779">
    <property type="term" value="F:actin binding"/>
    <property type="evidence" value="ECO:0007669"/>
    <property type="project" value="TreeGrafter"/>
</dbReference>
<dbReference type="PIRSF" id="PIRSF007949">
    <property type="entry name" value="VPS16"/>
    <property type="match status" value="1"/>
</dbReference>
<dbReference type="Gene3D" id="1.10.150.780">
    <property type="entry name" value="Vps16, C-terminal region"/>
    <property type="match status" value="1"/>
</dbReference>
<dbReference type="Pfam" id="PF04841">
    <property type="entry name" value="Vps16_N"/>
    <property type="match status" value="1"/>
</dbReference>
<dbReference type="EMBL" id="VIBQ01000012">
    <property type="protein sequence ID" value="KAB8343224.1"/>
    <property type="molecule type" value="Genomic_DNA"/>
</dbReference>
<dbReference type="GO" id="GO:0005768">
    <property type="term" value="C:endosome"/>
    <property type="evidence" value="ECO:0007669"/>
    <property type="project" value="TreeGrafter"/>
</dbReference>
<sequence>MSKPTDGWEKLGDRYYRKIQLYTSVFDEDIELENYIISGAPYSGALALHRDESKIRAFRGGDAARSSIDIYSSAGKLIRRLDWDQGIIKGLGWSEDEKLLVVAQDGAVRCYSDLSDDFTPFSLGHEAEEQGVVECRFWATGFVAMLGDNRLVEVSNYVEPRPRVLATPPSDEVMSWSIVPPAYSLSRSVEVLLAIGQTINVVDVNDSEDRMLQNGPFRHICVSPNGKFVALYTEDAKVWVISSDFQDKLSEYDTKVKSVPKDMQWCGNDAVILAWEDEVHLLGPNGAATKYYYDSWVHLVPDVDGLRIFTNDVCEFVQGIADVTEDTFKVGSTSPSAVLLDAVEQLEKRSPKADDNIQLIKPNLIHAVDSCIAAAGYEYSIHWQKQLLKAASFGKTVLDLYDSDDFVSMVESIRVLNAVRFFEIGLPLSYDQYIRLTPERLITRLVARHEYLLAVRLSDTLRLPTDRIYVHWACEKARRAAEDDEATARLIVNKISTQRGISYDEVARVAFDEGRTHLATQLLNHEPLAGKQVPLLLSMDQGALALDKAIESGDTDLVLISLLHLRQKLPLASFFRTINSRPVATALVEATARADDREMLKDLYYQDDRRNDGAMLLYADALAQKDTQTTLARLRPALNLLQETKDLAPQARLVEDTAKLLRAQEALDADESLRPPSAEGQEPQQRVRFKGLPLNETIYRLFLMGQGKRALKLQAEHKMSERAFWWLRLRAQVAGRSWRDLEEFGTKTKKSPIGWEAFFNEVLGAGNSKLAGSVFVPKCTGLTPRERADMYLRCGMIAKAAEEGAKAKDGEFLESLRGKAQGREVAEVERLINVLAKGR</sequence>
<dbReference type="PANTHER" id="PTHR12811">
    <property type="entry name" value="VACUOLAR PROTEIN SORTING VPS16"/>
    <property type="match status" value="1"/>
</dbReference>
<dbReference type="PANTHER" id="PTHR12811:SF0">
    <property type="entry name" value="VACUOLAR PROTEIN SORTING-ASSOCIATED PROTEIN 16 HOMOLOG"/>
    <property type="match status" value="1"/>
</dbReference>
<feature type="domain" description="Vps16 N-terminal" evidence="4">
    <location>
        <begin position="4"/>
        <end position="407"/>
    </location>
</feature>
<comment type="caution">
    <text evidence="5">The sequence shown here is derived from an EMBL/GenBank/DDBJ whole genome shotgun (WGS) entry which is preliminary data.</text>
</comment>
<dbReference type="GO" id="GO:0042144">
    <property type="term" value="P:vacuole fusion, non-autophagic"/>
    <property type="evidence" value="ECO:0007669"/>
    <property type="project" value="TreeGrafter"/>
</dbReference>
<organism evidence="5 6">
    <name type="scientific">Carpinus fangiana</name>
    <dbReference type="NCBI Taxonomy" id="176857"/>
    <lineage>
        <taxon>Eukaryota</taxon>
        <taxon>Viridiplantae</taxon>
        <taxon>Streptophyta</taxon>
        <taxon>Embryophyta</taxon>
        <taxon>Tracheophyta</taxon>
        <taxon>Spermatophyta</taxon>
        <taxon>Magnoliopsida</taxon>
        <taxon>eudicotyledons</taxon>
        <taxon>Gunneridae</taxon>
        <taxon>Pentapetalae</taxon>
        <taxon>rosids</taxon>
        <taxon>fabids</taxon>
        <taxon>Fagales</taxon>
        <taxon>Betulaceae</taxon>
        <taxon>Carpinus</taxon>
    </lineage>
</organism>
<comment type="function">
    <text evidence="2">Required for vacuole biogenesis and vacuole enlargment in dividing and expanding cells. Involved in the docking or fusion of prevacuolar vesicles.</text>
</comment>
<proteinExistence type="inferred from homology"/>
<evidence type="ECO:0000313" key="5">
    <source>
        <dbReference type="EMBL" id="KAB8343224.1"/>
    </source>
</evidence>
<dbReference type="InterPro" id="IPR006925">
    <property type="entry name" value="Vps16_C"/>
</dbReference>
<dbReference type="InterPro" id="IPR015943">
    <property type="entry name" value="WD40/YVTN_repeat-like_dom_sf"/>
</dbReference>
<keyword evidence="2" id="KW-0926">Vacuole</keyword>
<protein>
    <recommendedName>
        <fullName evidence="2">Protein VACUOLELESS1</fullName>
    </recommendedName>
</protein>
<comment type="subcellular location">
    <subcellularLocation>
        <location evidence="2">Vacuole membrane</location>
        <topology evidence="2">Peripheral membrane protein</topology>
    </subcellularLocation>
</comment>
<gene>
    <name evidence="5" type="ORF">FH972_022814</name>
</gene>
<dbReference type="InterPro" id="IPR038132">
    <property type="entry name" value="Vps16_C_sf"/>
</dbReference>
<accession>A0A5N6KTB7</accession>
<evidence type="ECO:0000256" key="1">
    <source>
        <dbReference type="ARBA" id="ARBA00009250"/>
    </source>
</evidence>
<comment type="similarity">
    <text evidence="1 2">Belongs to the VPS16 family.</text>
</comment>
<dbReference type="OrthoDB" id="1792at2759"/>
<dbReference type="AlphaFoldDB" id="A0A5N6KTB7"/>